<dbReference type="InterPro" id="IPR032675">
    <property type="entry name" value="LRR_dom_sf"/>
</dbReference>
<evidence type="ECO:0008006" key="4">
    <source>
        <dbReference type="Google" id="ProtNLM"/>
    </source>
</evidence>
<keyword evidence="1" id="KW-0175">Coiled coil</keyword>
<feature type="coiled-coil region" evidence="1">
    <location>
        <begin position="51"/>
        <end position="78"/>
    </location>
</feature>
<keyword evidence="3" id="KW-1185">Reference proteome</keyword>
<evidence type="ECO:0000256" key="1">
    <source>
        <dbReference type="SAM" id="Coils"/>
    </source>
</evidence>
<accession>A0AAD7F0H2</accession>
<reference evidence="2" key="1">
    <citation type="submission" date="2023-03" db="EMBL/GenBank/DDBJ databases">
        <title>Massive genome expansion in bonnet fungi (Mycena s.s.) driven by repeated elements and novel gene families across ecological guilds.</title>
        <authorList>
            <consortium name="Lawrence Berkeley National Laboratory"/>
            <person name="Harder C.B."/>
            <person name="Miyauchi S."/>
            <person name="Viragh M."/>
            <person name="Kuo A."/>
            <person name="Thoen E."/>
            <person name="Andreopoulos B."/>
            <person name="Lu D."/>
            <person name="Skrede I."/>
            <person name="Drula E."/>
            <person name="Henrissat B."/>
            <person name="Morin E."/>
            <person name="Kohler A."/>
            <person name="Barry K."/>
            <person name="LaButti K."/>
            <person name="Morin E."/>
            <person name="Salamov A."/>
            <person name="Lipzen A."/>
            <person name="Mereny Z."/>
            <person name="Hegedus B."/>
            <person name="Baldrian P."/>
            <person name="Stursova M."/>
            <person name="Weitz H."/>
            <person name="Taylor A."/>
            <person name="Grigoriev I.V."/>
            <person name="Nagy L.G."/>
            <person name="Martin F."/>
            <person name="Kauserud H."/>
        </authorList>
    </citation>
    <scope>NUCLEOTIDE SEQUENCE</scope>
    <source>
        <strain evidence="2">CBHHK002</strain>
    </source>
</reference>
<comment type="caution">
    <text evidence="2">The sequence shown here is derived from an EMBL/GenBank/DDBJ whole genome shotgun (WGS) entry which is preliminary data.</text>
</comment>
<sequence>MAQLCWQCGALPKPATASESPETEPLHDFHHLIISNDVPLDSEIPFIRGIISDGQNQVDTLNSQIDNLRAAITGLAQKRDKIAKNIRQHRAILSPVRRVPPELVCEILVLSLFSDDHEDPTNNPPWHLGHICRLWRYYVSTYPALWSSITIPSSSSSSDPHPLISMIETQLVRSADTLLRVCWSLHPDRRIADPGSVDLILAQSSRWKSLLLDIGCNYDGELHWLRAANGRLVALETFEVRGSYQVEIPDIFSTTPSLRNVFLSNWVFKASSAPAIPWAQITRYSGALDMDLQLEILEAAPNLLSCAISLTAWADYDRGMPTVLPRLWHLRIEMPGFLHRLEAPLLEELVCQYSRTTRGRSEILPFIQRSSCSLKTLVLRRCSIDSNLVAVLQSLPSLTNLVLDNRHEHGNVNSTPTQIALLDALTGGLCPNLTFLAYRVGPKDDAAHLFAMARSRFRLEPPRPRLTQLRLFGGWAYDVERCPPHIAVEIQMMCDEGFNVCFVGPREADLLRGKGAFP</sequence>
<dbReference type="EMBL" id="JARIHO010000006">
    <property type="protein sequence ID" value="KAJ7359788.1"/>
    <property type="molecule type" value="Genomic_DNA"/>
</dbReference>
<dbReference type="Proteomes" id="UP001218218">
    <property type="component" value="Unassembled WGS sequence"/>
</dbReference>
<protein>
    <recommendedName>
        <fullName evidence="4">F-box domain-containing protein</fullName>
    </recommendedName>
</protein>
<name>A0AAD7F0H2_9AGAR</name>
<evidence type="ECO:0000313" key="3">
    <source>
        <dbReference type="Proteomes" id="UP001218218"/>
    </source>
</evidence>
<proteinExistence type="predicted"/>
<evidence type="ECO:0000313" key="2">
    <source>
        <dbReference type="EMBL" id="KAJ7359788.1"/>
    </source>
</evidence>
<dbReference type="Gene3D" id="3.80.10.10">
    <property type="entry name" value="Ribonuclease Inhibitor"/>
    <property type="match status" value="1"/>
</dbReference>
<gene>
    <name evidence="2" type="ORF">DFH08DRAFT_1075168</name>
</gene>
<dbReference type="SUPFAM" id="SSF52047">
    <property type="entry name" value="RNI-like"/>
    <property type="match status" value="1"/>
</dbReference>
<organism evidence="2 3">
    <name type="scientific">Mycena albidolilacea</name>
    <dbReference type="NCBI Taxonomy" id="1033008"/>
    <lineage>
        <taxon>Eukaryota</taxon>
        <taxon>Fungi</taxon>
        <taxon>Dikarya</taxon>
        <taxon>Basidiomycota</taxon>
        <taxon>Agaricomycotina</taxon>
        <taxon>Agaricomycetes</taxon>
        <taxon>Agaricomycetidae</taxon>
        <taxon>Agaricales</taxon>
        <taxon>Marasmiineae</taxon>
        <taxon>Mycenaceae</taxon>
        <taxon>Mycena</taxon>
    </lineage>
</organism>
<dbReference type="AlphaFoldDB" id="A0AAD7F0H2"/>